<feature type="transmembrane region" description="Helical" evidence="6">
    <location>
        <begin position="435"/>
        <end position="454"/>
    </location>
</feature>
<gene>
    <name evidence="7" type="ORF">WICPIJ_005592</name>
</gene>
<evidence type="ECO:0008006" key="9">
    <source>
        <dbReference type="Google" id="ProtNLM"/>
    </source>
</evidence>
<dbReference type="Proteomes" id="UP000774326">
    <property type="component" value="Unassembled WGS sequence"/>
</dbReference>
<dbReference type="OrthoDB" id="4476201at2759"/>
<evidence type="ECO:0000256" key="3">
    <source>
        <dbReference type="ARBA" id="ARBA00022692"/>
    </source>
</evidence>
<dbReference type="Gene3D" id="1.20.1740.10">
    <property type="entry name" value="Amino acid/polyamine transporter I"/>
    <property type="match status" value="1"/>
</dbReference>
<evidence type="ECO:0000313" key="8">
    <source>
        <dbReference type="Proteomes" id="UP000774326"/>
    </source>
</evidence>
<feature type="transmembrane region" description="Helical" evidence="6">
    <location>
        <begin position="466"/>
        <end position="493"/>
    </location>
</feature>
<keyword evidence="2" id="KW-0813">Transport</keyword>
<reference evidence="7" key="1">
    <citation type="journal article" date="2021" name="Open Biol.">
        <title>Shared evolutionary footprints suggest mitochondrial oxidative damage underlies multiple complex I losses in fungi.</title>
        <authorList>
            <person name="Schikora-Tamarit M.A."/>
            <person name="Marcet-Houben M."/>
            <person name="Nosek J."/>
            <person name="Gabaldon T."/>
        </authorList>
    </citation>
    <scope>NUCLEOTIDE SEQUENCE</scope>
    <source>
        <strain evidence="7">CBS2887</strain>
    </source>
</reference>
<proteinExistence type="predicted"/>
<feature type="transmembrane region" description="Helical" evidence="6">
    <location>
        <begin position="224"/>
        <end position="247"/>
    </location>
</feature>
<evidence type="ECO:0000256" key="2">
    <source>
        <dbReference type="ARBA" id="ARBA00022448"/>
    </source>
</evidence>
<sequence length="568" mass="61083">MSEPQLTTKLSARLSNEQLHNLRSVRSVTSKTGAGTVPDVNALTAHNAEELLAEIGYKQELKRTMSGLGCFGIAFSIMGLLPSIITLMGLGLSGTGPVSLLWGWFIAGFLILICIGVPMAETASSLPTSGGLYYWTNYYAPPSLKIPLSFFIGIANTFALAGGVCSISYGFANQILSAIYISKDGDFDITAGKTYGVLVAAISVELLICCLSSKNTSRLQTTSIVANNLLIVIFFIALPIGTARTVGFNDAKFIFGNAENLSEWTPGWAFFQFGFMPACWTIGAFDSCVHMSEEVKDPVRNVPIGILGSISACWILGFLIMIVINACIGPDIAAVVGSPSGQPLAQMFYNSLGKEWAIAFISLAAFCQFLMASSVVTAVSRQAWAFARDEGLPFSRYFKVVNEALAVPVRALFFVCGLSMLISLLVLIGAEGANALFSVAIIGNYVAWMTPQILRITSGRDVFRPGAFYLGKFLSPAMVVLGSFFMSFVIVIACMPTDTTVDKTTMNYSIVLNAGSWIFSFAYYYAYKKGRYVGPKSNLTDAEYVDAVEGDILNIDDVLAAKEDTSSV</sequence>
<dbReference type="GO" id="GO:0016020">
    <property type="term" value="C:membrane"/>
    <property type="evidence" value="ECO:0007669"/>
    <property type="project" value="UniProtKB-SubCell"/>
</dbReference>
<protein>
    <recommendedName>
        <fullName evidence="9">GABA-specific permease</fullName>
    </recommendedName>
</protein>
<dbReference type="PIRSF" id="PIRSF006060">
    <property type="entry name" value="AA_transporter"/>
    <property type="match status" value="1"/>
</dbReference>
<feature type="transmembrane region" description="Helical" evidence="6">
    <location>
        <begin position="148"/>
        <end position="172"/>
    </location>
</feature>
<feature type="transmembrane region" description="Helical" evidence="6">
    <location>
        <begin position="68"/>
        <end position="89"/>
    </location>
</feature>
<keyword evidence="8" id="KW-1185">Reference proteome</keyword>
<dbReference type="PANTHER" id="PTHR45649">
    <property type="entry name" value="AMINO-ACID PERMEASE BAT1"/>
    <property type="match status" value="1"/>
</dbReference>
<evidence type="ECO:0000256" key="1">
    <source>
        <dbReference type="ARBA" id="ARBA00004141"/>
    </source>
</evidence>
<feature type="transmembrane region" description="Helical" evidence="6">
    <location>
        <begin position="356"/>
        <end position="379"/>
    </location>
</feature>
<comment type="caution">
    <text evidence="7">The sequence shown here is derived from an EMBL/GenBank/DDBJ whole genome shotgun (WGS) entry which is preliminary data.</text>
</comment>
<accession>A0A9P8TLU0</accession>
<keyword evidence="5 6" id="KW-0472">Membrane</keyword>
<evidence type="ECO:0000256" key="4">
    <source>
        <dbReference type="ARBA" id="ARBA00022989"/>
    </source>
</evidence>
<feature type="transmembrane region" description="Helical" evidence="6">
    <location>
        <begin position="192"/>
        <end position="212"/>
    </location>
</feature>
<feature type="transmembrane region" description="Helical" evidence="6">
    <location>
        <begin position="505"/>
        <end position="526"/>
    </location>
</feature>
<evidence type="ECO:0000313" key="7">
    <source>
        <dbReference type="EMBL" id="KAH3683435.1"/>
    </source>
</evidence>
<dbReference type="PANTHER" id="PTHR45649:SF6">
    <property type="entry name" value="GABA-SPECIFIC PERMEASE"/>
    <property type="match status" value="1"/>
</dbReference>
<dbReference type="AlphaFoldDB" id="A0A9P8TLU0"/>
<dbReference type="EMBL" id="JAEUBG010003130">
    <property type="protein sequence ID" value="KAH3683435.1"/>
    <property type="molecule type" value="Genomic_DNA"/>
</dbReference>
<evidence type="ECO:0000256" key="5">
    <source>
        <dbReference type="ARBA" id="ARBA00023136"/>
    </source>
</evidence>
<dbReference type="InterPro" id="IPR002293">
    <property type="entry name" value="AA/rel_permease1"/>
</dbReference>
<feature type="transmembrane region" description="Helical" evidence="6">
    <location>
        <begin position="101"/>
        <end position="120"/>
    </location>
</feature>
<name>A0A9P8TLU0_WICPI</name>
<keyword evidence="4 6" id="KW-1133">Transmembrane helix</keyword>
<evidence type="ECO:0000256" key="6">
    <source>
        <dbReference type="SAM" id="Phobius"/>
    </source>
</evidence>
<keyword evidence="3 6" id="KW-0812">Transmembrane</keyword>
<feature type="transmembrane region" description="Helical" evidence="6">
    <location>
        <begin position="306"/>
        <end position="336"/>
    </location>
</feature>
<organism evidence="7 8">
    <name type="scientific">Wickerhamomyces pijperi</name>
    <name type="common">Yeast</name>
    <name type="synonym">Pichia pijperi</name>
    <dbReference type="NCBI Taxonomy" id="599730"/>
    <lineage>
        <taxon>Eukaryota</taxon>
        <taxon>Fungi</taxon>
        <taxon>Dikarya</taxon>
        <taxon>Ascomycota</taxon>
        <taxon>Saccharomycotina</taxon>
        <taxon>Saccharomycetes</taxon>
        <taxon>Phaffomycetales</taxon>
        <taxon>Wickerhamomycetaceae</taxon>
        <taxon>Wickerhamomyces</taxon>
    </lineage>
</organism>
<comment type="subcellular location">
    <subcellularLocation>
        <location evidence="1">Membrane</location>
        <topology evidence="1">Multi-pass membrane protein</topology>
    </subcellularLocation>
</comment>
<reference evidence="7" key="2">
    <citation type="submission" date="2021-01" db="EMBL/GenBank/DDBJ databases">
        <authorList>
            <person name="Schikora-Tamarit M.A."/>
        </authorList>
    </citation>
    <scope>NUCLEOTIDE SEQUENCE</scope>
    <source>
        <strain evidence="7">CBS2887</strain>
    </source>
</reference>
<dbReference type="GO" id="GO:0022857">
    <property type="term" value="F:transmembrane transporter activity"/>
    <property type="evidence" value="ECO:0007669"/>
    <property type="project" value="InterPro"/>
</dbReference>
<feature type="transmembrane region" description="Helical" evidence="6">
    <location>
        <begin position="400"/>
        <end position="429"/>
    </location>
</feature>
<dbReference type="Pfam" id="PF13520">
    <property type="entry name" value="AA_permease_2"/>
    <property type="match status" value="1"/>
</dbReference>
<feature type="transmembrane region" description="Helical" evidence="6">
    <location>
        <begin position="267"/>
        <end position="285"/>
    </location>
</feature>